<dbReference type="PANTHER" id="PTHR45667">
    <property type="entry name" value="S-ADENOSYLMETHIONINE MITOCHONDRIAL CARRIER PROTEIN"/>
    <property type="match status" value="1"/>
</dbReference>
<evidence type="ECO:0000256" key="2">
    <source>
        <dbReference type="ARBA" id="ARBA00006375"/>
    </source>
</evidence>
<name>A0A6G0XFC1_APHCR</name>
<evidence type="ECO:0000256" key="6">
    <source>
        <dbReference type="ARBA" id="ARBA00022989"/>
    </source>
</evidence>
<dbReference type="InterPro" id="IPR018108">
    <property type="entry name" value="MCP_transmembrane"/>
</dbReference>
<evidence type="ECO:0000313" key="10">
    <source>
        <dbReference type="EMBL" id="KAF0738908.1"/>
    </source>
</evidence>
<dbReference type="Proteomes" id="UP000478052">
    <property type="component" value="Unassembled WGS sequence"/>
</dbReference>
<dbReference type="GO" id="GO:0016020">
    <property type="term" value="C:membrane"/>
    <property type="evidence" value="ECO:0007669"/>
    <property type="project" value="UniProtKB-SubCell"/>
</dbReference>
<keyword evidence="4 8" id="KW-0812">Transmembrane</keyword>
<evidence type="ECO:0000256" key="3">
    <source>
        <dbReference type="ARBA" id="ARBA00022448"/>
    </source>
</evidence>
<dbReference type="Gene3D" id="1.50.40.10">
    <property type="entry name" value="Mitochondrial carrier domain"/>
    <property type="match status" value="1"/>
</dbReference>
<dbReference type="AlphaFoldDB" id="A0A6G0XFC1"/>
<gene>
    <name evidence="10" type="ORF">FWK35_00026049</name>
</gene>
<feature type="repeat" description="Solcar" evidence="8">
    <location>
        <begin position="43"/>
        <end position="99"/>
    </location>
</feature>
<evidence type="ECO:0000256" key="5">
    <source>
        <dbReference type="ARBA" id="ARBA00022737"/>
    </source>
</evidence>
<reference evidence="10 11" key="1">
    <citation type="submission" date="2019-08" db="EMBL/GenBank/DDBJ databases">
        <title>Whole genome of Aphis craccivora.</title>
        <authorList>
            <person name="Voronova N.V."/>
            <person name="Shulinski R.S."/>
            <person name="Bandarenka Y.V."/>
            <person name="Zhorov D.G."/>
            <person name="Warner D."/>
        </authorList>
    </citation>
    <scope>NUCLEOTIDE SEQUENCE [LARGE SCALE GENOMIC DNA]</scope>
    <source>
        <strain evidence="10">180601</strain>
        <tissue evidence="10">Whole Body</tissue>
    </source>
</reference>
<protein>
    <submittedName>
        <fullName evidence="10">S-adenosylmethionine mitochondrial carrier protein-like</fullName>
    </submittedName>
</protein>
<evidence type="ECO:0000313" key="11">
    <source>
        <dbReference type="Proteomes" id="UP000478052"/>
    </source>
</evidence>
<keyword evidence="11" id="KW-1185">Reference proteome</keyword>
<comment type="caution">
    <text evidence="10">The sequence shown here is derived from an EMBL/GenBank/DDBJ whole genome shotgun (WGS) entry which is preliminary data.</text>
</comment>
<keyword evidence="6" id="KW-1133">Transmembrane helix</keyword>
<dbReference type="EMBL" id="VUJU01007895">
    <property type="protein sequence ID" value="KAF0738908.1"/>
    <property type="molecule type" value="Genomic_DNA"/>
</dbReference>
<dbReference type="Pfam" id="PF00153">
    <property type="entry name" value="Mito_carr"/>
    <property type="match status" value="2"/>
</dbReference>
<organism evidence="10 11">
    <name type="scientific">Aphis craccivora</name>
    <name type="common">Cowpea aphid</name>
    <dbReference type="NCBI Taxonomy" id="307492"/>
    <lineage>
        <taxon>Eukaryota</taxon>
        <taxon>Metazoa</taxon>
        <taxon>Ecdysozoa</taxon>
        <taxon>Arthropoda</taxon>
        <taxon>Hexapoda</taxon>
        <taxon>Insecta</taxon>
        <taxon>Pterygota</taxon>
        <taxon>Neoptera</taxon>
        <taxon>Paraneoptera</taxon>
        <taxon>Hemiptera</taxon>
        <taxon>Sternorrhyncha</taxon>
        <taxon>Aphidomorpha</taxon>
        <taxon>Aphidoidea</taxon>
        <taxon>Aphididae</taxon>
        <taxon>Aphidini</taxon>
        <taxon>Aphis</taxon>
        <taxon>Aphis</taxon>
    </lineage>
</organism>
<feature type="repeat" description="Solcar" evidence="8">
    <location>
        <begin position="1"/>
        <end position="34"/>
    </location>
</feature>
<comment type="subcellular location">
    <subcellularLocation>
        <location evidence="1">Membrane</location>
        <topology evidence="1">Multi-pass membrane protein</topology>
    </subcellularLocation>
</comment>
<comment type="similarity">
    <text evidence="2 9">Belongs to the mitochondrial carrier (TC 2.A.29) family.</text>
</comment>
<accession>A0A6G0XFC1</accession>
<feature type="non-terminal residue" evidence="10">
    <location>
        <position position="1"/>
    </location>
</feature>
<dbReference type="PROSITE" id="PS50920">
    <property type="entry name" value="SOLCAR"/>
    <property type="match status" value="2"/>
</dbReference>
<dbReference type="InterPro" id="IPR023395">
    <property type="entry name" value="MCP_dom_sf"/>
</dbReference>
<evidence type="ECO:0000256" key="1">
    <source>
        <dbReference type="ARBA" id="ARBA00004141"/>
    </source>
</evidence>
<evidence type="ECO:0000256" key="7">
    <source>
        <dbReference type="ARBA" id="ARBA00023136"/>
    </source>
</evidence>
<evidence type="ECO:0000256" key="8">
    <source>
        <dbReference type="PROSITE-ProRule" id="PRU00282"/>
    </source>
</evidence>
<dbReference type="OrthoDB" id="276989at2759"/>
<proteinExistence type="inferred from homology"/>
<evidence type="ECO:0000256" key="4">
    <source>
        <dbReference type="ARBA" id="ARBA00022692"/>
    </source>
</evidence>
<keyword evidence="5" id="KW-0677">Repeat</keyword>
<sequence>EGVFGFYRGFWTTVMRDVPFSMLQLPIWEYLKKEYRIFTGKPLTTLEVALCGSISGGIAAALTTPIDVTKTQIMLANSAVDQNFSTVFKNIYKNKGLNG</sequence>
<keyword evidence="3 9" id="KW-0813">Transport</keyword>
<evidence type="ECO:0000256" key="9">
    <source>
        <dbReference type="RuleBase" id="RU000488"/>
    </source>
</evidence>
<dbReference type="SUPFAM" id="SSF103506">
    <property type="entry name" value="Mitochondrial carrier"/>
    <property type="match status" value="1"/>
</dbReference>
<keyword evidence="7 8" id="KW-0472">Membrane</keyword>